<evidence type="ECO:0000256" key="3">
    <source>
        <dbReference type="ARBA" id="ARBA00022475"/>
    </source>
</evidence>
<proteinExistence type="inferred from homology"/>
<comment type="subcellular location">
    <subcellularLocation>
        <location evidence="1 7">Cell membrane</location>
        <topology evidence="1 7">Multi-pass membrane protein</topology>
    </subcellularLocation>
</comment>
<keyword evidence="2 7" id="KW-0813">Transport</keyword>
<keyword evidence="5 7" id="KW-1133">Transmembrane helix</keyword>
<evidence type="ECO:0000256" key="6">
    <source>
        <dbReference type="ARBA" id="ARBA00023136"/>
    </source>
</evidence>
<dbReference type="CDD" id="cd06261">
    <property type="entry name" value="TM_PBP2"/>
    <property type="match status" value="1"/>
</dbReference>
<feature type="transmembrane region" description="Helical" evidence="7">
    <location>
        <begin position="233"/>
        <end position="252"/>
    </location>
</feature>
<organism evidence="9 10">
    <name type="scientific">Paracoccus aestuariivivens</name>
    <dbReference type="NCBI Taxonomy" id="1820333"/>
    <lineage>
        <taxon>Bacteria</taxon>
        <taxon>Pseudomonadati</taxon>
        <taxon>Pseudomonadota</taxon>
        <taxon>Alphaproteobacteria</taxon>
        <taxon>Rhodobacterales</taxon>
        <taxon>Paracoccaceae</taxon>
        <taxon>Paracoccus</taxon>
    </lineage>
</organism>
<comment type="caution">
    <text evidence="9">The sequence shown here is derived from an EMBL/GenBank/DDBJ whole genome shotgun (WGS) entry which is preliminary data.</text>
</comment>
<dbReference type="Proteomes" id="UP000478183">
    <property type="component" value="Unassembled WGS sequence"/>
</dbReference>
<evidence type="ECO:0000313" key="10">
    <source>
        <dbReference type="Proteomes" id="UP000478183"/>
    </source>
</evidence>
<dbReference type="AlphaFoldDB" id="A0A6L6JCL7"/>
<dbReference type="Gene3D" id="1.10.3720.10">
    <property type="entry name" value="MetI-like"/>
    <property type="match status" value="1"/>
</dbReference>
<sequence length="270" mass="28494">MNGRVGALLAALLAAMLIVAIALAPAGLGETGIRADFAARNLAPQSGHLFGTDQMGRDMLARSLHGLALSLEIGLIAAGLSVAIAILMATLSGLGRGTDRIAGFVTDAMLAMPHLMLLILISFALGGGTAAVVIAVAISHWPRLARILRAELLQVAAAPYIETSRALGRSRVFIIRHHILPHLLPQALVGFLLMFPHAILHEAGLTFLGFGLEPSRPAIGVMLTEAMRHISAGRWWLALFPGAMLLALVLAFETLGSALRRLITPREAQC</sequence>
<dbReference type="PANTHER" id="PTHR43386">
    <property type="entry name" value="OLIGOPEPTIDE TRANSPORT SYSTEM PERMEASE PROTEIN APPC"/>
    <property type="match status" value="1"/>
</dbReference>
<evidence type="ECO:0000256" key="7">
    <source>
        <dbReference type="RuleBase" id="RU363032"/>
    </source>
</evidence>
<dbReference type="InterPro" id="IPR050366">
    <property type="entry name" value="BP-dependent_transpt_permease"/>
</dbReference>
<dbReference type="InterPro" id="IPR000515">
    <property type="entry name" value="MetI-like"/>
</dbReference>
<dbReference type="InterPro" id="IPR035906">
    <property type="entry name" value="MetI-like_sf"/>
</dbReference>
<feature type="transmembrane region" description="Helical" evidence="7">
    <location>
        <begin position="115"/>
        <end position="138"/>
    </location>
</feature>
<feature type="transmembrane region" description="Helical" evidence="7">
    <location>
        <begin position="187"/>
        <end position="212"/>
    </location>
</feature>
<dbReference type="GO" id="GO:0055085">
    <property type="term" value="P:transmembrane transport"/>
    <property type="evidence" value="ECO:0007669"/>
    <property type="project" value="InterPro"/>
</dbReference>
<dbReference type="OrthoDB" id="9783218at2"/>
<protein>
    <submittedName>
        <fullName evidence="9">ABC transporter permease subunit</fullName>
    </submittedName>
</protein>
<dbReference type="RefSeq" id="WP_155095746.1">
    <property type="nucleotide sequence ID" value="NZ_WMIE01000006.1"/>
</dbReference>
<evidence type="ECO:0000256" key="5">
    <source>
        <dbReference type="ARBA" id="ARBA00022989"/>
    </source>
</evidence>
<keyword evidence="4 7" id="KW-0812">Transmembrane</keyword>
<feature type="domain" description="ABC transmembrane type-1" evidence="8">
    <location>
        <begin position="67"/>
        <end position="256"/>
    </location>
</feature>
<dbReference type="GO" id="GO:0005886">
    <property type="term" value="C:plasma membrane"/>
    <property type="evidence" value="ECO:0007669"/>
    <property type="project" value="UniProtKB-SubCell"/>
</dbReference>
<evidence type="ECO:0000259" key="8">
    <source>
        <dbReference type="PROSITE" id="PS50928"/>
    </source>
</evidence>
<comment type="similarity">
    <text evidence="7">Belongs to the binding-protein-dependent transport system permease family.</text>
</comment>
<evidence type="ECO:0000256" key="4">
    <source>
        <dbReference type="ARBA" id="ARBA00022692"/>
    </source>
</evidence>
<dbReference type="PROSITE" id="PS50928">
    <property type="entry name" value="ABC_TM1"/>
    <property type="match status" value="1"/>
</dbReference>
<keyword evidence="10" id="KW-1185">Reference proteome</keyword>
<keyword evidence="3" id="KW-1003">Cell membrane</keyword>
<reference evidence="9 10" key="1">
    <citation type="submission" date="2019-11" db="EMBL/GenBank/DDBJ databases">
        <authorList>
            <person name="Dong K."/>
        </authorList>
    </citation>
    <scope>NUCLEOTIDE SEQUENCE [LARGE SCALE GENOMIC DNA]</scope>
    <source>
        <strain evidence="9 10">NBRC 111993</strain>
    </source>
</reference>
<accession>A0A6L6JCL7</accession>
<gene>
    <name evidence="9" type="ORF">GL286_11665</name>
</gene>
<evidence type="ECO:0000256" key="1">
    <source>
        <dbReference type="ARBA" id="ARBA00004651"/>
    </source>
</evidence>
<feature type="transmembrane region" description="Helical" evidence="7">
    <location>
        <begin position="73"/>
        <end position="94"/>
    </location>
</feature>
<dbReference type="Pfam" id="PF00528">
    <property type="entry name" value="BPD_transp_1"/>
    <property type="match status" value="1"/>
</dbReference>
<evidence type="ECO:0000313" key="9">
    <source>
        <dbReference type="EMBL" id="MTH78387.1"/>
    </source>
</evidence>
<dbReference type="EMBL" id="WMIE01000006">
    <property type="protein sequence ID" value="MTH78387.1"/>
    <property type="molecule type" value="Genomic_DNA"/>
</dbReference>
<dbReference type="PANTHER" id="PTHR43386:SF23">
    <property type="entry name" value="ABC TRANSPORTER"/>
    <property type="match status" value="1"/>
</dbReference>
<keyword evidence="6 7" id="KW-0472">Membrane</keyword>
<evidence type="ECO:0000256" key="2">
    <source>
        <dbReference type="ARBA" id="ARBA00022448"/>
    </source>
</evidence>
<dbReference type="SUPFAM" id="SSF161098">
    <property type="entry name" value="MetI-like"/>
    <property type="match status" value="1"/>
</dbReference>
<name>A0A6L6JCL7_9RHOB</name>